<dbReference type="OrthoDB" id="643377at2759"/>
<dbReference type="InterPro" id="IPR032675">
    <property type="entry name" value="LRR_dom_sf"/>
</dbReference>
<name>K0S688_THAOC</name>
<organism evidence="1 2">
    <name type="scientific">Thalassiosira oceanica</name>
    <name type="common">Marine diatom</name>
    <dbReference type="NCBI Taxonomy" id="159749"/>
    <lineage>
        <taxon>Eukaryota</taxon>
        <taxon>Sar</taxon>
        <taxon>Stramenopiles</taxon>
        <taxon>Ochrophyta</taxon>
        <taxon>Bacillariophyta</taxon>
        <taxon>Coscinodiscophyceae</taxon>
        <taxon>Thalassiosirophycidae</taxon>
        <taxon>Thalassiosirales</taxon>
        <taxon>Thalassiosiraceae</taxon>
        <taxon>Thalassiosira</taxon>
    </lineage>
</organism>
<dbReference type="Gene3D" id="3.80.10.10">
    <property type="entry name" value="Ribonuclease Inhibitor"/>
    <property type="match status" value="1"/>
</dbReference>
<gene>
    <name evidence="1" type="ORF">THAOC_25983</name>
</gene>
<evidence type="ECO:0000313" key="2">
    <source>
        <dbReference type="Proteomes" id="UP000266841"/>
    </source>
</evidence>
<dbReference type="SUPFAM" id="SSF52058">
    <property type="entry name" value="L domain-like"/>
    <property type="match status" value="1"/>
</dbReference>
<dbReference type="Proteomes" id="UP000266841">
    <property type="component" value="Unassembled WGS sequence"/>
</dbReference>
<keyword evidence="2" id="KW-1185">Reference proteome</keyword>
<dbReference type="InterPro" id="IPR026906">
    <property type="entry name" value="LRR_5"/>
</dbReference>
<protein>
    <recommendedName>
        <fullName evidence="3">Leucine-rich repeat domain-containing protein</fullName>
    </recommendedName>
</protein>
<dbReference type="AlphaFoldDB" id="K0S688"/>
<proteinExistence type="predicted"/>
<comment type="caution">
    <text evidence="1">The sequence shown here is derived from an EMBL/GenBank/DDBJ whole genome shotgun (WGS) entry which is preliminary data.</text>
</comment>
<evidence type="ECO:0008006" key="3">
    <source>
        <dbReference type="Google" id="ProtNLM"/>
    </source>
</evidence>
<accession>K0S688</accession>
<reference evidence="1 2" key="1">
    <citation type="journal article" date="2012" name="Genome Biol.">
        <title>Genome and low-iron response of an oceanic diatom adapted to chronic iron limitation.</title>
        <authorList>
            <person name="Lommer M."/>
            <person name="Specht M."/>
            <person name="Roy A.S."/>
            <person name="Kraemer L."/>
            <person name="Andreson R."/>
            <person name="Gutowska M.A."/>
            <person name="Wolf J."/>
            <person name="Bergner S.V."/>
            <person name="Schilhabel M.B."/>
            <person name="Klostermeier U.C."/>
            <person name="Beiko R.G."/>
            <person name="Rosenstiel P."/>
            <person name="Hippler M."/>
            <person name="Laroche J."/>
        </authorList>
    </citation>
    <scope>NUCLEOTIDE SEQUENCE [LARGE SCALE GENOMIC DNA]</scope>
    <source>
        <strain evidence="1 2">CCMP1005</strain>
    </source>
</reference>
<dbReference type="Pfam" id="PF13306">
    <property type="entry name" value="LRR_5"/>
    <property type="match status" value="1"/>
</dbReference>
<dbReference type="EMBL" id="AGNL01035882">
    <property type="protein sequence ID" value="EJK54392.1"/>
    <property type="molecule type" value="Genomic_DNA"/>
</dbReference>
<sequence>MGGGAFEGCRNLAFVQFSEGLENICNSAFRGCMALRSVAVPSSVTNIGQHAFRDCTNLAKVILLGGERLLNRGFLDRGLSGDEGALNIGMLKKLINVNTFRDCPLTTVKISIPRALSERMARLPLKCKLSIEGRIRELDRLELAQDGAVLANFPVRRLLGGMDFKDADNQTAESLHQVLRLISFRELKDSSILIELAMWKSRFDEDRARADCRISIPDPAKSLIMEYSGFMDFLEPAIEGA</sequence>
<evidence type="ECO:0000313" key="1">
    <source>
        <dbReference type="EMBL" id="EJK54392.1"/>
    </source>
</evidence>